<comment type="caution">
    <text evidence="1">The sequence shown here is derived from an EMBL/GenBank/DDBJ whole genome shotgun (WGS) entry which is preliminary data.</text>
</comment>
<organism evidence="1 2">
    <name type="scientific">Novosphingobium indicum</name>
    <dbReference type="NCBI Taxonomy" id="462949"/>
    <lineage>
        <taxon>Bacteria</taxon>
        <taxon>Pseudomonadati</taxon>
        <taxon>Pseudomonadota</taxon>
        <taxon>Alphaproteobacteria</taxon>
        <taxon>Sphingomonadales</taxon>
        <taxon>Sphingomonadaceae</taxon>
        <taxon>Novosphingobium</taxon>
    </lineage>
</organism>
<proteinExistence type="predicted"/>
<dbReference type="RefSeq" id="WP_188819893.1">
    <property type="nucleotide sequence ID" value="NZ_BMLK01000010.1"/>
</dbReference>
<dbReference type="Proteomes" id="UP000605099">
    <property type="component" value="Unassembled WGS sequence"/>
</dbReference>
<evidence type="ECO:0000313" key="1">
    <source>
        <dbReference type="EMBL" id="GGN51218.1"/>
    </source>
</evidence>
<protein>
    <submittedName>
        <fullName evidence="1">Uncharacterized protein</fullName>
    </submittedName>
</protein>
<keyword evidence="2" id="KW-1185">Reference proteome</keyword>
<dbReference type="EMBL" id="BMLK01000010">
    <property type="protein sequence ID" value="GGN51218.1"/>
    <property type="molecule type" value="Genomic_DNA"/>
</dbReference>
<evidence type="ECO:0000313" key="2">
    <source>
        <dbReference type="Proteomes" id="UP000605099"/>
    </source>
</evidence>
<reference evidence="2" key="1">
    <citation type="journal article" date="2019" name="Int. J. Syst. Evol. Microbiol.">
        <title>The Global Catalogue of Microorganisms (GCM) 10K type strain sequencing project: providing services to taxonomists for standard genome sequencing and annotation.</title>
        <authorList>
            <consortium name="The Broad Institute Genomics Platform"/>
            <consortium name="The Broad Institute Genome Sequencing Center for Infectious Disease"/>
            <person name="Wu L."/>
            <person name="Ma J."/>
        </authorList>
    </citation>
    <scope>NUCLEOTIDE SEQUENCE [LARGE SCALE GENOMIC DNA]</scope>
    <source>
        <strain evidence="2">CGMCC 1.6784</strain>
    </source>
</reference>
<accession>A0ABQ2JNJ9</accession>
<name>A0ABQ2JNJ9_9SPHN</name>
<sequence length="311" mass="35175">MLKIPEVKFGYSANQSNVDPNAMGDWLEACALFDGPDVTKGDVIDMLLEYQICSDENQDLAHLIAEEGWEEISKRKRWGGLPDHVDITVNRISSQGNWQDDPIRSFFVLLSALRIYPDWAKDFQAYSVQGDLFERIVEVICPHLLPGWIAYRAGWSPDDTKNIPEIVGELVNRLYVPGAADLDRWLLNAGNDGGLDMICYRSFGDEREAMPLFFLQCASGKNWRDKIHTPNPNLWQKFLDSAVLPSTGIVAPFVIDDKELRIAALIGQIVVFDRIRLLSAARDGDVQLDDGFRDEVIDWLQPRIDGLPRVT</sequence>
<gene>
    <name evidence="1" type="ORF">GCM10011349_23580</name>
</gene>